<feature type="repeat" description="ARM" evidence="5">
    <location>
        <begin position="61"/>
        <end position="104"/>
    </location>
</feature>
<dbReference type="SMART" id="SM00185">
    <property type="entry name" value="ARM"/>
    <property type="match status" value="2"/>
</dbReference>
<dbReference type="AlphaFoldDB" id="A0A396IFV1"/>
<dbReference type="InterPro" id="IPR016024">
    <property type="entry name" value="ARM-type_fold"/>
</dbReference>
<dbReference type="EMBL" id="PSQE01000004">
    <property type="protein sequence ID" value="RHN64480.1"/>
    <property type="molecule type" value="Genomic_DNA"/>
</dbReference>
<keyword evidence="3" id="KW-0677">Repeat</keyword>
<keyword evidence="4" id="KW-0653">Protein transport</keyword>
<protein>
    <recommendedName>
        <fullName evidence="7">Armadillo/beta-catenin-like repeat protein</fullName>
    </recommendedName>
</protein>
<keyword evidence="2" id="KW-0813">Transport</keyword>
<accession>A0A396IFV1</accession>
<evidence type="ECO:0000256" key="2">
    <source>
        <dbReference type="ARBA" id="ARBA00022448"/>
    </source>
</evidence>
<evidence type="ECO:0000256" key="1">
    <source>
        <dbReference type="ARBA" id="ARBA00010394"/>
    </source>
</evidence>
<dbReference type="PROSITE" id="PS50176">
    <property type="entry name" value="ARM_REPEAT"/>
    <property type="match status" value="1"/>
</dbReference>
<sequence length="158" mass="17548">MELHWETLPLIPLVAVNEQADLSMLISSHPLYKYYYVISCVTCLNNLIWWGSFCQVVINHGSLQCLLSLLTHDHNKSIKQEACRTVSNITAGNREQIQAVIEAGLIAPLVDLLQFQQNVIIVSCTKNIFCWGEGMLQKQGTVTHGNCGKSLCFKSGGV</sequence>
<name>A0A396IFV1_MEDTR</name>
<dbReference type="PANTHER" id="PTHR23316">
    <property type="entry name" value="IMPORTIN ALPHA"/>
    <property type="match status" value="1"/>
</dbReference>
<dbReference type="InterPro" id="IPR011989">
    <property type="entry name" value="ARM-like"/>
</dbReference>
<comment type="similarity">
    <text evidence="1">Belongs to the importin alpha family.</text>
</comment>
<evidence type="ECO:0000256" key="3">
    <source>
        <dbReference type="ARBA" id="ARBA00022737"/>
    </source>
</evidence>
<evidence type="ECO:0008006" key="7">
    <source>
        <dbReference type="Google" id="ProtNLM"/>
    </source>
</evidence>
<evidence type="ECO:0000256" key="5">
    <source>
        <dbReference type="PROSITE-ProRule" id="PRU00259"/>
    </source>
</evidence>
<dbReference type="GO" id="GO:0015031">
    <property type="term" value="P:protein transport"/>
    <property type="evidence" value="ECO:0007669"/>
    <property type="project" value="UniProtKB-KW"/>
</dbReference>
<proteinExistence type="inferred from homology"/>
<evidence type="ECO:0000256" key="4">
    <source>
        <dbReference type="ARBA" id="ARBA00022927"/>
    </source>
</evidence>
<dbReference type="Gramene" id="rna27299">
    <property type="protein sequence ID" value="RHN64480.1"/>
    <property type="gene ID" value="gene27299"/>
</dbReference>
<dbReference type="SUPFAM" id="SSF48371">
    <property type="entry name" value="ARM repeat"/>
    <property type="match status" value="1"/>
</dbReference>
<reference evidence="6" key="1">
    <citation type="journal article" date="2018" name="Nat. Plants">
        <title>Whole-genome landscape of Medicago truncatula symbiotic genes.</title>
        <authorList>
            <person name="Pecrix Y."/>
            <person name="Gamas P."/>
            <person name="Carrere S."/>
        </authorList>
    </citation>
    <scope>NUCLEOTIDE SEQUENCE</scope>
    <source>
        <tissue evidence="6">Leaves</tissue>
    </source>
</reference>
<dbReference type="InterPro" id="IPR000225">
    <property type="entry name" value="Armadillo"/>
</dbReference>
<gene>
    <name evidence="6" type="ORF">MtrunA17_Chr4g0069541</name>
</gene>
<evidence type="ECO:0000313" key="6">
    <source>
        <dbReference type="EMBL" id="RHN64480.1"/>
    </source>
</evidence>
<organism evidence="6">
    <name type="scientific">Medicago truncatula</name>
    <name type="common">Barrel medic</name>
    <name type="synonym">Medicago tribuloides</name>
    <dbReference type="NCBI Taxonomy" id="3880"/>
    <lineage>
        <taxon>Eukaryota</taxon>
        <taxon>Viridiplantae</taxon>
        <taxon>Streptophyta</taxon>
        <taxon>Embryophyta</taxon>
        <taxon>Tracheophyta</taxon>
        <taxon>Spermatophyta</taxon>
        <taxon>Magnoliopsida</taxon>
        <taxon>eudicotyledons</taxon>
        <taxon>Gunneridae</taxon>
        <taxon>Pentapetalae</taxon>
        <taxon>rosids</taxon>
        <taxon>fabids</taxon>
        <taxon>Fabales</taxon>
        <taxon>Fabaceae</taxon>
        <taxon>Papilionoideae</taxon>
        <taxon>50 kb inversion clade</taxon>
        <taxon>NPAAA clade</taxon>
        <taxon>Hologalegina</taxon>
        <taxon>IRL clade</taxon>
        <taxon>Trifolieae</taxon>
        <taxon>Medicago</taxon>
    </lineage>
</organism>
<dbReference type="Proteomes" id="UP000265566">
    <property type="component" value="Chromosome 4"/>
</dbReference>
<dbReference type="Gene3D" id="1.25.10.10">
    <property type="entry name" value="Leucine-rich Repeat Variant"/>
    <property type="match status" value="1"/>
</dbReference>
<comment type="caution">
    <text evidence="6">The sequence shown here is derived from an EMBL/GenBank/DDBJ whole genome shotgun (WGS) entry which is preliminary data.</text>
</comment>
<dbReference type="Pfam" id="PF00514">
    <property type="entry name" value="Arm"/>
    <property type="match status" value="2"/>
</dbReference>